<proteinExistence type="predicted"/>
<protein>
    <submittedName>
        <fullName evidence="2">Uncharacterized protein</fullName>
    </submittedName>
</protein>
<accession>A0A7R9B5J0</accession>
<gene>
    <name evidence="2" type="ORF">TSIB3V08_LOCUS10633</name>
</gene>
<sequence>MSGLVALMTSRADHRIFRHDHELSDNAAIDKALRRQTYSSSVASLVLTDSSQLTSDSQHLDILTNLSLASVAAWFKASLSCCTGPLVTRDQVKVISLTIHILTHDLRLQSLTQRSAVPLPTFVSAGQTLPSSYFKLPPLPTPTPISSPPLPPRPDHPRHSISSANPPITLWRVIKEI</sequence>
<reference evidence="2" key="1">
    <citation type="submission" date="2020-11" db="EMBL/GenBank/DDBJ databases">
        <authorList>
            <person name="Tran Van P."/>
        </authorList>
    </citation>
    <scope>NUCLEOTIDE SEQUENCE</scope>
</reference>
<feature type="compositionally biased region" description="Pro residues" evidence="1">
    <location>
        <begin position="142"/>
        <end position="152"/>
    </location>
</feature>
<feature type="region of interest" description="Disordered" evidence="1">
    <location>
        <begin position="142"/>
        <end position="164"/>
    </location>
</feature>
<evidence type="ECO:0000256" key="1">
    <source>
        <dbReference type="SAM" id="MobiDB-lite"/>
    </source>
</evidence>
<organism evidence="2">
    <name type="scientific">Timema shepardi</name>
    <name type="common">Walking stick</name>
    <dbReference type="NCBI Taxonomy" id="629360"/>
    <lineage>
        <taxon>Eukaryota</taxon>
        <taxon>Metazoa</taxon>
        <taxon>Ecdysozoa</taxon>
        <taxon>Arthropoda</taxon>
        <taxon>Hexapoda</taxon>
        <taxon>Insecta</taxon>
        <taxon>Pterygota</taxon>
        <taxon>Neoptera</taxon>
        <taxon>Polyneoptera</taxon>
        <taxon>Phasmatodea</taxon>
        <taxon>Timematodea</taxon>
        <taxon>Timematoidea</taxon>
        <taxon>Timematidae</taxon>
        <taxon>Timema</taxon>
    </lineage>
</organism>
<evidence type="ECO:0000313" key="2">
    <source>
        <dbReference type="EMBL" id="CAD7266617.1"/>
    </source>
</evidence>
<name>A0A7R9B5J0_TIMSH</name>
<dbReference type="EMBL" id="OC007311">
    <property type="protein sequence ID" value="CAD7266617.1"/>
    <property type="molecule type" value="Genomic_DNA"/>
</dbReference>
<dbReference type="AlphaFoldDB" id="A0A7R9B5J0"/>